<dbReference type="SUPFAM" id="SSF50199">
    <property type="entry name" value="Staphylococcal nuclease"/>
    <property type="match status" value="1"/>
</dbReference>
<reference evidence="2 3" key="1">
    <citation type="submission" date="2021-05" db="EMBL/GenBank/DDBJ databases">
        <authorList>
            <person name="Zahm M."/>
            <person name="Klopp C."/>
            <person name="Cabau C."/>
            <person name="Kuhl H."/>
            <person name="Suciu R."/>
            <person name="Ciorpac M."/>
            <person name="Holostenco D."/>
            <person name="Gessner J."/>
            <person name="Wuertz S."/>
            <person name="Hohne C."/>
            <person name="Stock M."/>
            <person name="Gislard M."/>
            <person name="Lluch J."/>
            <person name="Milhes M."/>
            <person name="Lampietro C."/>
            <person name="Lopez Roques C."/>
            <person name="Donnadieu C."/>
            <person name="Du K."/>
            <person name="Schartl M."/>
            <person name="Guiguen Y."/>
        </authorList>
    </citation>
    <scope>NUCLEOTIDE SEQUENCE [LARGE SCALE GENOMIC DNA]</scope>
    <source>
        <strain evidence="2">Hh-F2</strain>
        <tissue evidence="2">Blood</tissue>
    </source>
</reference>
<dbReference type="InterPro" id="IPR042421">
    <property type="entry name" value="C3orf33-like"/>
</dbReference>
<evidence type="ECO:0000313" key="3">
    <source>
        <dbReference type="Proteomes" id="UP001369086"/>
    </source>
</evidence>
<dbReference type="Proteomes" id="UP001369086">
    <property type="component" value="Unassembled WGS sequence"/>
</dbReference>
<evidence type="ECO:0000256" key="1">
    <source>
        <dbReference type="SAM" id="MobiDB-lite"/>
    </source>
</evidence>
<evidence type="ECO:0000313" key="2">
    <source>
        <dbReference type="EMBL" id="KAK6483864.1"/>
    </source>
</evidence>
<proteinExistence type="predicted"/>
<accession>A0ABR0ZGD0</accession>
<dbReference type="PANTHER" id="PTHR28434">
    <property type="entry name" value="PROTEIN C3ORF33"/>
    <property type="match status" value="1"/>
</dbReference>
<sequence length="250" mass="28417">MPPPLSAAEDLQEQRQKETQSSSNIVAKISQIADNHLTIIRNISTGLALAGVVLLARSIKLTSKFGSALEIPAEFIEKNVRLRGRVHHVTEKGLEVEHVPISVPVISSLLRQRRSDALLLVRLAGVEVTEDGRAWLKQQIKPTQIVWFKLLSREESSLDCLVMADMGGVFRTCLNEELLGQGFGKTVPVDGLHYQSRLYWKVHKRLLKAELKAQKKGKGLWKERDIWKQMIDNFNSYRIVKHLKKLFKRV</sequence>
<comment type="caution">
    <text evidence="2">The sequence shown here is derived from an EMBL/GenBank/DDBJ whole genome shotgun (WGS) entry which is preliminary data.</text>
</comment>
<name>A0ABR0ZGD0_HUSHU</name>
<dbReference type="PANTHER" id="PTHR28434:SF1">
    <property type="entry name" value="PROTEIN C3ORF33"/>
    <property type="match status" value="1"/>
</dbReference>
<protein>
    <submittedName>
        <fullName evidence="2">Protein C3orf33-like</fullName>
    </submittedName>
</protein>
<dbReference type="Gene3D" id="2.40.50.90">
    <property type="match status" value="1"/>
</dbReference>
<keyword evidence="3" id="KW-1185">Reference proteome</keyword>
<feature type="region of interest" description="Disordered" evidence="1">
    <location>
        <begin position="1"/>
        <end position="22"/>
    </location>
</feature>
<gene>
    <name evidence="2" type="ORF">HHUSO_G13473</name>
</gene>
<organism evidence="2 3">
    <name type="scientific">Huso huso</name>
    <name type="common">Beluga</name>
    <name type="synonym">Acipenser huso</name>
    <dbReference type="NCBI Taxonomy" id="61971"/>
    <lineage>
        <taxon>Eukaryota</taxon>
        <taxon>Metazoa</taxon>
        <taxon>Chordata</taxon>
        <taxon>Craniata</taxon>
        <taxon>Vertebrata</taxon>
        <taxon>Euteleostomi</taxon>
        <taxon>Actinopterygii</taxon>
        <taxon>Chondrostei</taxon>
        <taxon>Acipenseriformes</taxon>
        <taxon>Acipenseridae</taxon>
        <taxon>Huso</taxon>
    </lineage>
</organism>
<dbReference type="InterPro" id="IPR035437">
    <property type="entry name" value="SNase_OB-fold_sf"/>
</dbReference>
<dbReference type="EMBL" id="JAHFZB010000011">
    <property type="protein sequence ID" value="KAK6483864.1"/>
    <property type="molecule type" value="Genomic_DNA"/>
</dbReference>